<keyword evidence="2" id="KW-1185">Reference proteome</keyword>
<gene>
    <name evidence="1" type="ORF">AA23TX_04486</name>
</gene>
<proteinExistence type="predicted"/>
<dbReference type="EMBL" id="CABVGP010000002">
    <property type="protein sequence ID" value="VVJ19465.1"/>
    <property type="molecule type" value="Genomic_DNA"/>
</dbReference>
<reference evidence="1 2" key="1">
    <citation type="submission" date="2019-09" db="EMBL/GenBank/DDBJ databases">
        <authorList>
            <person name="Leyn A S."/>
        </authorList>
    </citation>
    <scope>NUCLEOTIDE SEQUENCE [LARGE SCALE GENOMIC DNA]</scope>
    <source>
        <strain evidence="1">AA231_1</strain>
    </source>
</reference>
<dbReference type="Proteomes" id="UP000399805">
    <property type="component" value="Unassembled WGS sequence"/>
</dbReference>
<organism evidence="1 2">
    <name type="scientific">Amycolatopsis camponoti</name>
    <dbReference type="NCBI Taxonomy" id="2606593"/>
    <lineage>
        <taxon>Bacteria</taxon>
        <taxon>Bacillati</taxon>
        <taxon>Actinomycetota</taxon>
        <taxon>Actinomycetes</taxon>
        <taxon>Pseudonocardiales</taxon>
        <taxon>Pseudonocardiaceae</taxon>
        <taxon>Amycolatopsis</taxon>
    </lineage>
</organism>
<evidence type="ECO:0000313" key="1">
    <source>
        <dbReference type="EMBL" id="VVJ19465.1"/>
    </source>
</evidence>
<sequence length="114" mass="12774">MAELEETVARLDLRLEPIAKRPVDLSDPAWAEKLRAAEPMDEAGIRAEAEEALRALLDRYEHGDDGTRATVRALFDRHSSFRWAVHLPGADFRTRLLHLSAATTAATPATKSWR</sequence>
<dbReference type="RefSeq" id="WP_230862653.1">
    <property type="nucleotide sequence ID" value="NZ_CABVGP010000002.1"/>
</dbReference>
<accession>A0A6I8LV41</accession>
<name>A0A6I8LV41_9PSEU</name>
<protein>
    <submittedName>
        <fullName evidence="1">Uncharacterized protein</fullName>
    </submittedName>
</protein>
<dbReference type="AlphaFoldDB" id="A0A6I8LV41"/>
<evidence type="ECO:0000313" key="2">
    <source>
        <dbReference type="Proteomes" id="UP000399805"/>
    </source>
</evidence>